<organism evidence="1 2">
    <name type="scientific">Blastopirellula marina DSM 3645</name>
    <dbReference type="NCBI Taxonomy" id="314230"/>
    <lineage>
        <taxon>Bacteria</taxon>
        <taxon>Pseudomonadati</taxon>
        <taxon>Planctomycetota</taxon>
        <taxon>Planctomycetia</taxon>
        <taxon>Pirellulales</taxon>
        <taxon>Pirellulaceae</taxon>
        <taxon>Blastopirellula</taxon>
    </lineage>
</organism>
<reference evidence="1 2" key="1">
    <citation type="submission" date="2006-02" db="EMBL/GenBank/DDBJ databases">
        <authorList>
            <person name="Amann R."/>
            <person name="Ferriera S."/>
            <person name="Johnson J."/>
            <person name="Kravitz S."/>
            <person name="Halpern A."/>
            <person name="Remington K."/>
            <person name="Beeson K."/>
            <person name="Tran B."/>
            <person name="Rogers Y.-H."/>
            <person name="Friedman R."/>
            <person name="Venter J.C."/>
        </authorList>
    </citation>
    <scope>NUCLEOTIDE SEQUENCE [LARGE SCALE GENOMIC DNA]</scope>
    <source>
        <strain evidence="1 2">DSM 3645</strain>
    </source>
</reference>
<evidence type="ECO:0000313" key="1">
    <source>
        <dbReference type="EMBL" id="EAQ80424.1"/>
    </source>
</evidence>
<gene>
    <name evidence="1" type="ORF">DSM3645_11282</name>
</gene>
<comment type="caution">
    <text evidence="1">The sequence shown here is derived from an EMBL/GenBank/DDBJ whole genome shotgun (WGS) entry which is preliminary data.</text>
</comment>
<name>A3ZSZ8_9BACT</name>
<accession>A3ZSZ8</accession>
<evidence type="ECO:0000313" key="2">
    <source>
        <dbReference type="Proteomes" id="UP000004358"/>
    </source>
</evidence>
<dbReference type="HOGENOM" id="CLU_3165208_0_0_0"/>
<proteinExistence type="predicted"/>
<protein>
    <submittedName>
        <fullName evidence="1">Uncharacterized protein</fullName>
    </submittedName>
</protein>
<dbReference type="AlphaFoldDB" id="A3ZSZ8"/>
<dbReference type="EMBL" id="AANZ01000009">
    <property type="protein sequence ID" value="EAQ80424.1"/>
    <property type="molecule type" value="Genomic_DNA"/>
</dbReference>
<dbReference type="Proteomes" id="UP000004358">
    <property type="component" value="Unassembled WGS sequence"/>
</dbReference>
<sequence>MTLRLERTTIAMVVPCGEKVEKLQQIPHFQALYENADVGSKMTHWNF</sequence>